<dbReference type="Gene3D" id="3.30.565.10">
    <property type="entry name" value="Histidine kinase-like ATPase, C-terminal domain"/>
    <property type="match status" value="1"/>
</dbReference>
<dbReference type="SUPFAM" id="SSF55874">
    <property type="entry name" value="ATPase domain of HSP90 chaperone/DNA topoisomerase II/histidine kinase"/>
    <property type="match status" value="1"/>
</dbReference>
<dbReference type="EMBL" id="CP159289">
    <property type="protein sequence ID" value="XCH25818.1"/>
    <property type="molecule type" value="Genomic_DNA"/>
</dbReference>
<keyword evidence="3" id="KW-0597">Phosphoprotein</keyword>
<keyword evidence="4" id="KW-0472">Membrane</keyword>
<dbReference type="InterPro" id="IPR036890">
    <property type="entry name" value="HATPase_C_sf"/>
</dbReference>
<reference evidence="6" key="1">
    <citation type="submission" date="2024-06" db="EMBL/GenBank/DDBJ databases">
        <title>Sequencing and assembly of the genome of Dyadobacter sp. strain 676, a symbiont of Cyamopsis tetragonoloba.</title>
        <authorList>
            <person name="Guro P."/>
            <person name="Sazanova A."/>
            <person name="Kuznetsova I."/>
            <person name="Belimov A."/>
            <person name="Safronova V."/>
        </authorList>
    </citation>
    <scope>NUCLEOTIDE SEQUENCE</scope>
    <source>
        <strain evidence="6">676</strain>
    </source>
</reference>
<evidence type="ECO:0000313" key="6">
    <source>
        <dbReference type="EMBL" id="XCH25818.1"/>
    </source>
</evidence>
<keyword evidence="4" id="KW-0812">Transmembrane</keyword>
<protein>
    <recommendedName>
        <fullName evidence="2">histidine kinase</fullName>
        <ecNumber evidence="2">2.7.13.3</ecNumber>
    </recommendedName>
</protein>
<dbReference type="PROSITE" id="PS50109">
    <property type="entry name" value="HIS_KIN"/>
    <property type="match status" value="1"/>
</dbReference>
<evidence type="ECO:0000256" key="1">
    <source>
        <dbReference type="ARBA" id="ARBA00000085"/>
    </source>
</evidence>
<feature type="transmembrane region" description="Helical" evidence="4">
    <location>
        <begin position="753"/>
        <end position="771"/>
    </location>
</feature>
<dbReference type="InterPro" id="IPR003594">
    <property type="entry name" value="HATPase_dom"/>
</dbReference>
<feature type="domain" description="Histidine kinase" evidence="5">
    <location>
        <begin position="823"/>
        <end position="1034"/>
    </location>
</feature>
<gene>
    <name evidence="6" type="ORF">ABV298_05225</name>
</gene>
<keyword evidence="4" id="KW-1133">Transmembrane helix</keyword>
<dbReference type="Gene3D" id="2.60.40.10">
    <property type="entry name" value="Immunoglobulins"/>
    <property type="match status" value="1"/>
</dbReference>
<evidence type="ECO:0000256" key="4">
    <source>
        <dbReference type="SAM" id="Phobius"/>
    </source>
</evidence>
<dbReference type="GO" id="GO:0000155">
    <property type="term" value="F:phosphorelay sensor kinase activity"/>
    <property type="evidence" value="ECO:0007669"/>
    <property type="project" value="InterPro"/>
</dbReference>
<dbReference type="AlphaFoldDB" id="A0AAU8FMJ5"/>
<dbReference type="InterPro" id="IPR013783">
    <property type="entry name" value="Ig-like_fold"/>
</dbReference>
<dbReference type="EC" id="2.7.13.3" evidence="2"/>
<dbReference type="Pfam" id="PF00512">
    <property type="entry name" value="HisKA"/>
    <property type="match status" value="1"/>
</dbReference>
<dbReference type="RefSeq" id="WP_353721115.1">
    <property type="nucleotide sequence ID" value="NZ_CP159289.1"/>
</dbReference>
<dbReference type="PANTHER" id="PTHR43547:SF2">
    <property type="entry name" value="HYBRID SIGNAL TRANSDUCTION HISTIDINE KINASE C"/>
    <property type="match status" value="1"/>
</dbReference>
<proteinExistence type="predicted"/>
<dbReference type="SMART" id="SM00388">
    <property type="entry name" value="HisKA"/>
    <property type="match status" value="1"/>
</dbReference>
<dbReference type="SMART" id="SM00387">
    <property type="entry name" value="HATPase_c"/>
    <property type="match status" value="1"/>
</dbReference>
<dbReference type="SUPFAM" id="SSF47384">
    <property type="entry name" value="Homodimeric domain of signal transducing histidine kinase"/>
    <property type="match status" value="1"/>
</dbReference>
<dbReference type="InterPro" id="IPR011110">
    <property type="entry name" value="Reg_prop"/>
</dbReference>
<dbReference type="InterPro" id="IPR036097">
    <property type="entry name" value="HisK_dim/P_sf"/>
</dbReference>
<dbReference type="InterPro" id="IPR015943">
    <property type="entry name" value="WD40/YVTN_repeat-like_dom_sf"/>
</dbReference>
<evidence type="ECO:0000256" key="3">
    <source>
        <dbReference type="ARBA" id="ARBA00022553"/>
    </source>
</evidence>
<dbReference type="CDD" id="cd00082">
    <property type="entry name" value="HisKA"/>
    <property type="match status" value="1"/>
</dbReference>
<name>A0AAU8FMJ5_9BACT</name>
<dbReference type="Gene3D" id="2.130.10.10">
    <property type="entry name" value="YVTN repeat-like/Quinoprotein amine dehydrogenase"/>
    <property type="match status" value="2"/>
</dbReference>
<dbReference type="InterPro" id="IPR005467">
    <property type="entry name" value="His_kinase_dom"/>
</dbReference>
<dbReference type="Pfam" id="PF07494">
    <property type="entry name" value="Reg_prop"/>
    <property type="match status" value="1"/>
</dbReference>
<dbReference type="SUPFAM" id="SSF63829">
    <property type="entry name" value="Calcium-dependent phosphotriesterase"/>
    <property type="match status" value="1"/>
</dbReference>
<dbReference type="Pfam" id="PF02518">
    <property type="entry name" value="HATPase_c"/>
    <property type="match status" value="1"/>
</dbReference>
<dbReference type="InterPro" id="IPR003661">
    <property type="entry name" value="HisK_dim/P_dom"/>
</dbReference>
<evidence type="ECO:0000259" key="5">
    <source>
        <dbReference type="PROSITE" id="PS50109"/>
    </source>
</evidence>
<organism evidence="6">
    <name type="scientific">Dyadobacter sp. 676</name>
    <dbReference type="NCBI Taxonomy" id="3088362"/>
    <lineage>
        <taxon>Bacteria</taxon>
        <taxon>Pseudomonadati</taxon>
        <taxon>Bacteroidota</taxon>
        <taxon>Cytophagia</taxon>
        <taxon>Cytophagales</taxon>
        <taxon>Spirosomataceae</taxon>
        <taxon>Dyadobacter</taxon>
    </lineage>
</organism>
<sequence length="1035" mass="118028">MVFNHFLGIFLFSITSLTAWSQSTRLDELPGYDIRHFTDENGLPQNSIKSIVRDSNGNIWMATERGLCRYDGNRFRIFDEFGSSFAAKNIKGFYLHPDDKTSDLLALTHDEKWIRISSGKAIPDNCLKTIPTVEVPAEPGKPVSVVVESLPLLIETSVKKVLDRMVARYPVPGNAYFSCNGKSVEYYANSKRQRRFVFEGRNLLRFFRIGTDLYYLDESLEAFRFPAGGTDSKAGRIQVRGPWPEHRTWKFEIYWNNSSDQVFLSCEDKLYALSATRNGDLLADIILEGFSLQRATIKSVFYDQQAGRVFLGSQLDGLYVIRKQPFRSVTTTLPAHHNVYYGQALADSNTVITSRGVRFFRDRKTGRIISRSLDLMTRYIDWDQYSVLTDRQGRIWGKKGNEIFCFDNSGSRLIRRLKVSGNVTVLYQWEGDTIWFGTTTAGLFYLDPTVPDQRPVPFITGRFPDISWIEHQGAENLWIGSGRGLFKVHLPTRTVSQVKSLGSIYIRSLYIPPAGDEIWITTYADGFFLLKQDRLTRFPLDKNKYLANAHCMLEDHRGFFWVTTNKGLFQISRKDLLSYAKKPFPLYYHYYSKVSGFKTNEFNGGCQPCALRMSSGVVSLPSIKGLVWFIPEQIKPEQPGPAIFIDDILINNKPVGVSQGVISIPAGQPELDVQVNAPYYGDPYNLNLSYRLFKNGKPVTNWRDLDAGMRLAVPLYGGGNYRLSIRKLSGFDARNYGYENIDIQVRDHWYQTTFFYAFSALAVSLLLVFGVRKRIRRIQVRNEMLEKQIGERTKELKATLHKLETSQSELLQQIHLQSRLMASIAHDVRTPLNAAIVVTNQMKDLIRKQQNDRALMFSENIQDAMIRVKDTLESLLAYVKIQVYKRDVKKDYVDLRQLVEKNFNLYADRGKVYPNTFINEIPENTKVISSAQLLDVILQNVVDNSNKYTDAGTITAFVSRDNDRLKLVIADSGYGVPEKILNWLNDPESKASPTGNAGIGLLIIKELAPFAVEKLEVRLLAPGTAFILHFPDRIN</sequence>
<accession>A0AAU8FMJ5</accession>
<dbReference type="Gene3D" id="1.10.287.130">
    <property type="match status" value="1"/>
</dbReference>
<comment type="catalytic activity">
    <reaction evidence="1">
        <text>ATP + protein L-histidine = ADP + protein N-phospho-L-histidine.</text>
        <dbReference type="EC" id="2.7.13.3"/>
    </reaction>
</comment>
<evidence type="ECO:0000256" key="2">
    <source>
        <dbReference type="ARBA" id="ARBA00012438"/>
    </source>
</evidence>
<dbReference type="PANTHER" id="PTHR43547">
    <property type="entry name" value="TWO-COMPONENT HISTIDINE KINASE"/>
    <property type="match status" value="1"/>
</dbReference>